<dbReference type="OrthoDB" id="178899at2"/>
<organism evidence="2 3">
    <name type="scientific">Rubrobacter taiwanensis</name>
    <dbReference type="NCBI Taxonomy" id="185139"/>
    <lineage>
        <taxon>Bacteria</taxon>
        <taxon>Bacillati</taxon>
        <taxon>Actinomycetota</taxon>
        <taxon>Rubrobacteria</taxon>
        <taxon>Rubrobacterales</taxon>
        <taxon>Rubrobacteraceae</taxon>
        <taxon>Rubrobacter</taxon>
    </lineage>
</organism>
<dbReference type="Pfam" id="PF13738">
    <property type="entry name" value="Pyr_redox_3"/>
    <property type="match status" value="1"/>
</dbReference>
<dbReference type="InterPro" id="IPR036188">
    <property type="entry name" value="FAD/NAD-bd_sf"/>
</dbReference>
<dbReference type="PANTHER" id="PTHR43539">
    <property type="entry name" value="FLAVIN-BINDING MONOOXYGENASE-LIKE PROTEIN (AFU_ORTHOLOGUE AFUA_4G09220)"/>
    <property type="match status" value="1"/>
</dbReference>
<dbReference type="PROSITE" id="PS51257">
    <property type="entry name" value="PROKAR_LIPOPROTEIN"/>
    <property type="match status" value="1"/>
</dbReference>
<reference evidence="2 3" key="1">
    <citation type="submission" date="2019-03" db="EMBL/GenBank/DDBJ databases">
        <title>Whole genome sequence of a novel Rubrobacter taiwanensis strain, isolated from Yellowstone National Park.</title>
        <authorList>
            <person name="Freed S."/>
            <person name="Ramaley R.F."/>
            <person name="Kyndt J.A."/>
        </authorList>
    </citation>
    <scope>NUCLEOTIDE SEQUENCE [LARGE SCALE GENOMIC DNA]</scope>
    <source>
        <strain evidence="2 3">Yellowstone</strain>
    </source>
</reference>
<keyword evidence="2" id="KW-0503">Monooxygenase</keyword>
<dbReference type="RefSeq" id="WP_132690519.1">
    <property type="nucleotide sequence ID" value="NZ_SKBU01000014.1"/>
</dbReference>
<dbReference type="Gene3D" id="3.50.50.60">
    <property type="entry name" value="FAD/NAD(P)-binding domain"/>
    <property type="match status" value="2"/>
</dbReference>
<evidence type="ECO:0000313" key="2">
    <source>
        <dbReference type="EMBL" id="TCJ17356.1"/>
    </source>
</evidence>
<proteinExistence type="predicted"/>
<dbReference type="PANTHER" id="PTHR43539:SF89">
    <property type="entry name" value="NAD(P)-BINDING DOMAIN-CONTAINING PROTEIN"/>
    <property type="match status" value="1"/>
</dbReference>
<dbReference type="PRINTS" id="PR00368">
    <property type="entry name" value="FADPNR"/>
</dbReference>
<dbReference type="Proteomes" id="UP000295244">
    <property type="component" value="Unassembled WGS sequence"/>
</dbReference>
<evidence type="ECO:0000256" key="1">
    <source>
        <dbReference type="ARBA" id="ARBA00023002"/>
    </source>
</evidence>
<protein>
    <submittedName>
        <fullName evidence="2">Monooxygenase</fullName>
    </submittedName>
</protein>
<dbReference type="InterPro" id="IPR050982">
    <property type="entry name" value="Auxin_biosynth/cation_transpt"/>
</dbReference>
<dbReference type="AlphaFoldDB" id="A0A4R1BJ70"/>
<keyword evidence="3" id="KW-1185">Reference proteome</keyword>
<evidence type="ECO:0000313" key="3">
    <source>
        <dbReference type="Proteomes" id="UP000295244"/>
    </source>
</evidence>
<comment type="caution">
    <text evidence="2">The sequence shown here is derived from an EMBL/GenBank/DDBJ whole genome shotgun (WGS) entry which is preliminary data.</text>
</comment>
<accession>A0A4R1BJ70</accession>
<keyword evidence="1" id="KW-0560">Oxidoreductase</keyword>
<dbReference type="GO" id="GO:0050660">
    <property type="term" value="F:flavin adenine dinucleotide binding"/>
    <property type="evidence" value="ECO:0007669"/>
    <property type="project" value="TreeGrafter"/>
</dbReference>
<sequence>MRELDVAVVGAGAAGIGCGVVLDDLELDFEILERYEIGSSFERWPEEMRFITPSFTGNAFGAMDLNAIAPGTSPAYTLGCEHPTGREYARYLRGVADYFELPVRTGVEVHDVQPLPEGGFELDTSRGELRSRFVVWAAGEFQYPDLTPFPGAEQLCRHSSLVRSWRAVEGDEILVIGGYESGLDAAIHLSASGRRVRVLDAAASWDADDSDPSLTLSPYTRERLEAAAATGRIELVGDARVESVERADSSGYAVHAAGGRKWSTAAPPILATGFAGSLRRISALFEWENGHAVLTGEDESTVVPGLFVVGPEVRHGAAIFCFIYKFRQRFAVVARAIAERLGADTSILDLYRQHGLLLDDLSCCEDECVC</sequence>
<dbReference type="EMBL" id="SKBU01000014">
    <property type="protein sequence ID" value="TCJ17356.1"/>
    <property type="molecule type" value="Genomic_DNA"/>
</dbReference>
<dbReference type="SUPFAM" id="SSF51905">
    <property type="entry name" value="FAD/NAD(P)-binding domain"/>
    <property type="match status" value="1"/>
</dbReference>
<gene>
    <name evidence="2" type="ORF">E0L93_07445</name>
</gene>
<dbReference type="GO" id="GO:0004497">
    <property type="term" value="F:monooxygenase activity"/>
    <property type="evidence" value="ECO:0007669"/>
    <property type="project" value="UniProtKB-KW"/>
</dbReference>
<name>A0A4R1BJ70_9ACTN</name>
<dbReference type="PRINTS" id="PR00469">
    <property type="entry name" value="PNDRDTASEII"/>
</dbReference>